<organism evidence="3 4">
    <name type="scientific">Latilactobacillus sakei</name>
    <name type="common">Lactobacillus sakei</name>
    <dbReference type="NCBI Taxonomy" id="1599"/>
    <lineage>
        <taxon>Bacteria</taxon>
        <taxon>Bacillati</taxon>
        <taxon>Bacillota</taxon>
        <taxon>Bacilli</taxon>
        <taxon>Lactobacillales</taxon>
        <taxon>Lactobacillaceae</taxon>
        <taxon>Latilactobacillus</taxon>
    </lineage>
</organism>
<feature type="transmembrane region" description="Helical" evidence="1">
    <location>
        <begin position="352"/>
        <end position="374"/>
    </location>
</feature>
<protein>
    <recommendedName>
        <fullName evidence="2">Tape measure protein N-terminal domain-containing protein</fullName>
    </recommendedName>
</protein>
<evidence type="ECO:0000256" key="1">
    <source>
        <dbReference type="SAM" id="Phobius"/>
    </source>
</evidence>
<evidence type="ECO:0000313" key="4">
    <source>
        <dbReference type="Proteomes" id="UP000239650"/>
    </source>
</evidence>
<dbReference type="InterPro" id="IPR013491">
    <property type="entry name" value="Tape_meas_N"/>
</dbReference>
<proteinExistence type="predicted"/>
<dbReference type="Pfam" id="PF20155">
    <property type="entry name" value="TMP_3"/>
    <property type="match status" value="1"/>
</dbReference>
<name>A0AAE8J3C6_LATSK</name>
<keyword evidence="1" id="KW-0812">Transmembrane</keyword>
<sequence>MADGTVKITIEADGNKAIKSANDLENVFGQLGKGGKTTGLTGDLDGVASHGEKARLSIKDLVTSMGLVKVASVAFGVLKSSVGSAIDRFDTLNKYPVVMKALGYSANDVTKSVKTLGNGIDGLPTSLNEISASAQQLAPLTGGADSAAKSAVALNDAFLSSGASVSDASRGMQQYTQMLSTGKVDLMSWRTLQETMPIALRQTANAFGYTGKSAENDLFKALQDGKITIEQLNNKFVELDKGQNGFAELARKNSVGIKTSFANIKTAVVKGLADTLKAIDTGLSTAGLPGMAAMLNSLKPVVAGFFKSFNAGVSAVIPVIASFVKSVMNVARTVNGAIGKGFSTVFTPALKVAAAGLASFIAVAGTMAGIAKVISGVAQAFNILKLALLANPFALFVAGLVMVGVALVQVYKKSETFRNFVDKLVGTVKSALPSFDSFEKAFSGIGKVLGGGLTSIIAKVSDVIKNFADNFKQFKVPTEIFNLKLLIPILGALFSPIGMVVGALKLLSLVLGNGMIQNGITSMITGFATFSSTIAASAPQIGQSVGTLLGGILTAIAAALPQIISGGLRVVAGLISGIAQGIPSLTGAAIQLIAAFTLAIVTLIPTITASALSIVTAFTGAMVAALPILIASGASILIAFIQGITSQLPGIVVAVGQVIVTFLTALTGQLPGILNAGINLLLTFINGITSRIPNIVPTVINMIVTFLNSVTANLPRILNAGINLLIAFLNGIARKVPSMIGAAVNVIVAFINGIADNLGRVVNAAMNLVDAMVRGVLQAQNRLLNAATTLINGFADNIRSHKDAIRGAALNLLDAMIRVFVPDALVDAGEAIIGGFLGGLKRGFEAVKGFVGGIATWIKDHKGPIRYDKKLLIPAGNAIMNSLNSGLVDKFGKVKQSIATLTSSIANSAVITMPAIEDSAFNKSLKRINNTLSNNRLSAGLSFAGITAESATGIGRGVAPTNSVVNNYSNTATTTVQTAKESNDKVLEALNKIANNRPVAVVDGSSFAPAYEPYGSTETARRSQMKGRGLAIDSKF</sequence>
<keyword evidence="1" id="KW-1133">Transmembrane helix</keyword>
<gene>
    <name evidence="3" type="ORF">LAS9267_00242</name>
</gene>
<feature type="transmembrane region" description="Helical" evidence="1">
    <location>
        <begin position="485"/>
        <end position="507"/>
    </location>
</feature>
<dbReference type="SUPFAM" id="SSF48371">
    <property type="entry name" value="ARM repeat"/>
    <property type="match status" value="1"/>
</dbReference>
<reference evidence="3 4" key="1">
    <citation type="submission" date="2018-02" db="EMBL/GenBank/DDBJ databases">
        <authorList>
            <person name="Rodrigo-Torres L."/>
            <person name="Arahal R. D."/>
            <person name="Lucena T."/>
        </authorList>
    </citation>
    <scope>NUCLEOTIDE SEQUENCE [LARGE SCALE GENOMIC DNA]</scope>
    <source>
        <strain evidence="3 4">CECT 9267</strain>
    </source>
</reference>
<feature type="domain" description="Tape measure protein N-terminal" evidence="2">
    <location>
        <begin position="84"/>
        <end position="274"/>
    </location>
</feature>
<keyword evidence="1" id="KW-0472">Membrane</keyword>
<evidence type="ECO:0000259" key="2">
    <source>
        <dbReference type="Pfam" id="PF20155"/>
    </source>
</evidence>
<feature type="transmembrane region" description="Helical" evidence="1">
    <location>
        <begin position="548"/>
        <end position="571"/>
    </location>
</feature>
<dbReference type="EMBL" id="OKRC01000001">
    <property type="protein sequence ID" value="SPE18698.1"/>
    <property type="molecule type" value="Genomic_DNA"/>
</dbReference>
<accession>A0AAE8J3C6</accession>
<evidence type="ECO:0000313" key="3">
    <source>
        <dbReference type="EMBL" id="SPE18698.1"/>
    </source>
</evidence>
<dbReference type="RefSeq" id="WP_181065581.1">
    <property type="nucleotide sequence ID" value="NZ_OKRC01000001.1"/>
</dbReference>
<dbReference type="NCBIfam" id="TIGR02675">
    <property type="entry name" value="tape_meas_nterm"/>
    <property type="match status" value="1"/>
</dbReference>
<feature type="transmembrane region" description="Helical" evidence="1">
    <location>
        <begin position="621"/>
        <end position="641"/>
    </location>
</feature>
<feature type="transmembrane region" description="Helical" evidence="1">
    <location>
        <begin position="592"/>
        <end position="615"/>
    </location>
</feature>
<comment type="caution">
    <text evidence="3">The sequence shown here is derived from an EMBL/GenBank/DDBJ whole genome shotgun (WGS) entry which is preliminary data.</text>
</comment>
<feature type="transmembrane region" description="Helical" evidence="1">
    <location>
        <begin position="386"/>
        <end position="411"/>
    </location>
</feature>
<dbReference type="InterPro" id="IPR016024">
    <property type="entry name" value="ARM-type_fold"/>
</dbReference>
<feature type="transmembrane region" description="Helical" evidence="1">
    <location>
        <begin position="519"/>
        <end position="542"/>
    </location>
</feature>
<feature type="transmembrane region" description="Helical" evidence="1">
    <location>
        <begin position="648"/>
        <end position="666"/>
    </location>
</feature>
<dbReference type="AlphaFoldDB" id="A0AAE8J3C6"/>
<dbReference type="Proteomes" id="UP000239650">
    <property type="component" value="Unassembled WGS sequence"/>
</dbReference>